<dbReference type="RefSeq" id="WP_050726078.1">
    <property type="nucleotide sequence ID" value="NZ_CP012332.1"/>
</dbReference>
<organism evidence="2 3">
    <name type="scientific">Vulgatibacter incomptus</name>
    <dbReference type="NCBI Taxonomy" id="1391653"/>
    <lineage>
        <taxon>Bacteria</taxon>
        <taxon>Pseudomonadati</taxon>
        <taxon>Myxococcota</taxon>
        <taxon>Myxococcia</taxon>
        <taxon>Myxococcales</taxon>
        <taxon>Cystobacterineae</taxon>
        <taxon>Vulgatibacteraceae</taxon>
        <taxon>Vulgatibacter</taxon>
    </lineage>
</organism>
<sequence>MIRPPCDLSGGELRSSPFASILIEALRTRATGNLVIDSPRGTSHVYFRGGRPCGVQIFFGFKPLGQFLLELGWIDMVALERSLVAVAEGRKQGEALIALGCITEERLARGLGLHHRSHLQTLSNVTEGVYSFHSVSDLPAWTEEVRIGPHRAILDALAAAGGRATAHRILKEIPAGHGLRLRDGWERYAAHFELAERETAVVLRMLEPRALKELLSAADVDEPMAAAITAAFFLMGIALAVPGEGEAEVLARPAGQPNELERTPGFSSNGPLRAGAIANEELRSLVARGEEALSARHFSQALALFMQALRVEDRPDLRAHVIWAVHADPTRPALGKARQELVRLLNKHPGCETALHYLWVLDQRSAGPRTE</sequence>
<dbReference type="KEGG" id="vin:AKJ08_2209"/>
<dbReference type="SUPFAM" id="SSF160246">
    <property type="entry name" value="EspE N-terminal domain-like"/>
    <property type="match status" value="1"/>
</dbReference>
<keyword evidence="3" id="KW-1185">Reference proteome</keyword>
<dbReference type="Pfam" id="PF14332">
    <property type="entry name" value="DUF4388"/>
    <property type="match status" value="1"/>
</dbReference>
<proteinExistence type="predicted"/>
<dbReference type="InterPro" id="IPR037257">
    <property type="entry name" value="T2SS_E_N_sf"/>
</dbReference>
<evidence type="ECO:0000313" key="2">
    <source>
        <dbReference type="EMBL" id="AKU91822.1"/>
    </source>
</evidence>
<evidence type="ECO:0000259" key="1">
    <source>
        <dbReference type="Pfam" id="PF14332"/>
    </source>
</evidence>
<dbReference type="Proteomes" id="UP000055590">
    <property type="component" value="Chromosome"/>
</dbReference>
<feature type="domain" description="PatA-like N-terminal" evidence="1">
    <location>
        <begin position="11"/>
        <end position="157"/>
    </location>
</feature>
<protein>
    <submittedName>
        <fullName evidence="2">DnaJ-class molecular chaperone CbpA</fullName>
    </submittedName>
</protein>
<evidence type="ECO:0000313" key="3">
    <source>
        <dbReference type="Proteomes" id="UP000055590"/>
    </source>
</evidence>
<dbReference type="AlphaFoldDB" id="A0A0K1PE99"/>
<dbReference type="InterPro" id="IPR025497">
    <property type="entry name" value="PatA-like_N"/>
</dbReference>
<dbReference type="STRING" id="1391653.AKJ08_2209"/>
<dbReference type="OrthoDB" id="5379075at2"/>
<accession>A0A0K1PE99</accession>
<dbReference type="EMBL" id="CP012332">
    <property type="protein sequence ID" value="AKU91822.1"/>
    <property type="molecule type" value="Genomic_DNA"/>
</dbReference>
<name>A0A0K1PE99_9BACT</name>
<gene>
    <name evidence="2" type="ORF">AKJ08_2209</name>
</gene>
<reference evidence="2 3" key="1">
    <citation type="submission" date="2015-08" db="EMBL/GenBank/DDBJ databases">
        <authorList>
            <person name="Babu N.S."/>
            <person name="Beckwith C.J."/>
            <person name="Beseler K.G."/>
            <person name="Brison A."/>
            <person name="Carone J.V."/>
            <person name="Caskin T.P."/>
            <person name="Diamond M."/>
            <person name="Durham M.E."/>
            <person name="Foxe J.M."/>
            <person name="Go M."/>
            <person name="Henderson B.A."/>
            <person name="Jones I.B."/>
            <person name="McGettigan J.A."/>
            <person name="Micheletti S.J."/>
            <person name="Nasrallah M.E."/>
            <person name="Ortiz D."/>
            <person name="Piller C.R."/>
            <person name="Privatt S.R."/>
            <person name="Schneider S.L."/>
            <person name="Sharp S."/>
            <person name="Smith T.C."/>
            <person name="Stanton J.D."/>
            <person name="Ullery H.E."/>
            <person name="Wilson R.J."/>
            <person name="Serrano M.G."/>
            <person name="Buck G."/>
            <person name="Lee V."/>
            <person name="Wang Y."/>
            <person name="Carvalho R."/>
            <person name="Voegtly L."/>
            <person name="Shi R."/>
            <person name="Duckworth R."/>
            <person name="Johnson A."/>
            <person name="Loviza R."/>
            <person name="Walstead R."/>
            <person name="Shah Z."/>
            <person name="Kiflezghi M."/>
            <person name="Wade K."/>
            <person name="Ball S.L."/>
            <person name="Bradley K.W."/>
            <person name="Asai D.J."/>
            <person name="Bowman C.A."/>
            <person name="Russell D.A."/>
            <person name="Pope W.H."/>
            <person name="Jacobs-Sera D."/>
            <person name="Hendrix R.W."/>
            <person name="Hatfull G.F."/>
        </authorList>
    </citation>
    <scope>NUCLEOTIDE SEQUENCE [LARGE SCALE GENOMIC DNA]</scope>
    <source>
        <strain evidence="2 3">DSM 27710</strain>
    </source>
</reference>